<comment type="caution">
    <text evidence="1">The sequence shown here is derived from an EMBL/GenBank/DDBJ whole genome shotgun (WGS) entry which is preliminary data.</text>
</comment>
<dbReference type="Proteomes" id="UP001148838">
    <property type="component" value="Unassembled WGS sequence"/>
</dbReference>
<evidence type="ECO:0008006" key="3">
    <source>
        <dbReference type="Google" id="ProtNLM"/>
    </source>
</evidence>
<dbReference type="EMBL" id="JAJSOF020000023">
    <property type="protein sequence ID" value="KAJ4436362.1"/>
    <property type="molecule type" value="Genomic_DNA"/>
</dbReference>
<organism evidence="1 2">
    <name type="scientific">Periplaneta americana</name>
    <name type="common">American cockroach</name>
    <name type="synonym">Blatta americana</name>
    <dbReference type="NCBI Taxonomy" id="6978"/>
    <lineage>
        <taxon>Eukaryota</taxon>
        <taxon>Metazoa</taxon>
        <taxon>Ecdysozoa</taxon>
        <taxon>Arthropoda</taxon>
        <taxon>Hexapoda</taxon>
        <taxon>Insecta</taxon>
        <taxon>Pterygota</taxon>
        <taxon>Neoptera</taxon>
        <taxon>Polyneoptera</taxon>
        <taxon>Dictyoptera</taxon>
        <taxon>Blattodea</taxon>
        <taxon>Blattoidea</taxon>
        <taxon>Blattidae</taxon>
        <taxon>Blattinae</taxon>
        <taxon>Periplaneta</taxon>
    </lineage>
</organism>
<keyword evidence="2" id="KW-1185">Reference proteome</keyword>
<gene>
    <name evidence="1" type="ORF">ANN_18994</name>
</gene>
<evidence type="ECO:0000313" key="1">
    <source>
        <dbReference type="EMBL" id="KAJ4436362.1"/>
    </source>
</evidence>
<proteinExistence type="predicted"/>
<sequence length="211" mass="24802">KRILSIGTWNVRTLLQAGKLQNLKEEMRRNRVDMMEISEVRWEKSGECKRSHSVGVLLRPRVKDKVISVRYVDDRMIMVEEEVEESYDKIEDIVEKERNEVDIRLKKIRRRQVTKKLNMEKVLLELNDSCEQYGMNINSNKMITMIIGRKVKKKLRASRSWIGLITPPPGRHVSWLNYHWSDGAQRSEWISTAIVQRLCTVTLSTVCNSMS</sequence>
<feature type="non-terminal residue" evidence="1">
    <location>
        <position position="1"/>
    </location>
</feature>
<evidence type="ECO:0000313" key="2">
    <source>
        <dbReference type="Proteomes" id="UP001148838"/>
    </source>
</evidence>
<reference evidence="1 2" key="1">
    <citation type="journal article" date="2022" name="Allergy">
        <title>Genome assembly and annotation of Periplaneta americana reveal a comprehensive cockroach allergen profile.</title>
        <authorList>
            <person name="Wang L."/>
            <person name="Xiong Q."/>
            <person name="Saelim N."/>
            <person name="Wang L."/>
            <person name="Nong W."/>
            <person name="Wan A.T."/>
            <person name="Shi M."/>
            <person name="Liu X."/>
            <person name="Cao Q."/>
            <person name="Hui J.H.L."/>
            <person name="Sookrung N."/>
            <person name="Leung T.F."/>
            <person name="Tungtrongchitr A."/>
            <person name="Tsui S.K.W."/>
        </authorList>
    </citation>
    <scope>NUCLEOTIDE SEQUENCE [LARGE SCALE GENOMIC DNA]</scope>
    <source>
        <strain evidence="1">PWHHKU_190912</strain>
    </source>
</reference>
<protein>
    <recommendedName>
        <fullName evidence="3">Endonuclease-reverse transcriptase</fullName>
    </recommendedName>
</protein>
<name>A0ABQ8SQ99_PERAM</name>
<accession>A0ABQ8SQ99</accession>